<dbReference type="PROSITE" id="PS50835">
    <property type="entry name" value="IG_LIKE"/>
    <property type="match status" value="1"/>
</dbReference>
<dbReference type="Pfam" id="PF07679">
    <property type="entry name" value="I-set"/>
    <property type="match status" value="1"/>
</dbReference>
<dbReference type="Proteomes" id="UP000821837">
    <property type="component" value="Unassembled WGS sequence"/>
</dbReference>
<gene>
    <name evidence="2" type="ORF">HPB52_010036</name>
</gene>
<evidence type="ECO:0000259" key="1">
    <source>
        <dbReference type="PROSITE" id="PS50835"/>
    </source>
</evidence>
<accession>A0A9D4Q6Q9</accession>
<dbReference type="InterPro" id="IPR013783">
    <property type="entry name" value="Ig-like_fold"/>
</dbReference>
<reference evidence="2" key="1">
    <citation type="journal article" date="2020" name="Cell">
        <title>Large-Scale Comparative Analyses of Tick Genomes Elucidate Their Genetic Diversity and Vector Capacities.</title>
        <authorList>
            <consortium name="Tick Genome and Microbiome Consortium (TIGMIC)"/>
            <person name="Jia N."/>
            <person name="Wang J."/>
            <person name="Shi W."/>
            <person name="Du L."/>
            <person name="Sun Y."/>
            <person name="Zhan W."/>
            <person name="Jiang J.F."/>
            <person name="Wang Q."/>
            <person name="Zhang B."/>
            <person name="Ji P."/>
            <person name="Bell-Sakyi L."/>
            <person name="Cui X.M."/>
            <person name="Yuan T.T."/>
            <person name="Jiang B.G."/>
            <person name="Yang W.F."/>
            <person name="Lam T.T."/>
            <person name="Chang Q.C."/>
            <person name="Ding S.J."/>
            <person name="Wang X.J."/>
            <person name="Zhu J.G."/>
            <person name="Ruan X.D."/>
            <person name="Zhao L."/>
            <person name="Wei J.T."/>
            <person name="Ye R.Z."/>
            <person name="Que T.C."/>
            <person name="Du C.H."/>
            <person name="Zhou Y.H."/>
            <person name="Cheng J.X."/>
            <person name="Dai P.F."/>
            <person name="Guo W.B."/>
            <person name="Han X.H."/>
            <person name="Huang E.J."/>
            <person name="Li L.F."/>
            <person name="Wei W."/>
            <person name="Gao Y.C."/>
            <person name="Liu J.Z."/>
            <person name="Shao H.Z."/>
            <person name="Wang X."/>
            <person name="Wang C.C."/>
            <person name="Yang T.C."/>
            <person name="Huo Q.B."/>
            <person name="Li W."/>
            <person name="Chen H.Y."/>
            <person name="Chen S.E."/>
            <person name="Zhou L.G."/>
            <person name="Ni X.B."/>
            <person name="Tian J.H."/>
            <person name="Sheng Y."/>
            <person name="Liu T."/>
            <person name="Pan Y.S."/>
            <person name="Xia L.Y."/>
            <person name="Li J."/>
            <person name="Zhao F."/>
            <person name="Cao W.C."/>
        </authorList>
    </citation>
    <scope>NUCLEOTIDE SEQUENCE</scope>
    <source>
        <strain evidence="2">Rsan-2018</strain>
    </source>
</reference>
<organism evidence="2 3">
    <name type="scientific">Rhipicephalus sanguineus</name>
    <name type="common">Brown dog tick</name>
    <name type="synonym">Ixodes sanguineus</name>
    <dbReference type="NCBI Taxonomy" id="34632"/>
    <lineage>
        <taxon>Eukaryota</taxon>
        <taxon>Metazoa</taxon>
        <taxon>Ecdysozoa</taxon>
        <taxon>Arthropoda</taxon>
        <taxon>Chelicerata</taxon>
        <taxon>Arachnida</taxon>
        <taxon>Acari</taxon>
        <taxon>Parasitiformes</taxon>
        <taxon>Ixodida</taxon>
        <taxon>Ixodoidea</taxon>
        <taxon>Ixodidae</taxon>
        <taxon>Rhipicephalinae</taxon>
        <taxon>Rhipicephalus</taxon>
        <taxon>Rhipicephalus</taxon>
    </lineage>
</organism>
<dbReference type="EMBL" id="JABSTV010001248">
    <property type="protein sequence ID" value="KAH7968603.1"/>
    <property type="molecule type" value="Genomic_DNA"/>
</dbReference>
<sequence>MRLASEPFSYPASLREGQLASVMYTVFSGDLPINICWTKDGETISESNPDTAGILVNTVSGFTSTLFFKALRLEYRGNYTCVAQNDAGRASHSAVMVIHARPYVSKMPRQTRKLTLGCGFGSVNAGDDLDGFASVASPPLHSIMVMLSKAAAGDDVAASAIALPADS</sequence>
<dbReference type="SUPFAM" id="SSF48726">
    <property type="entry name" value="Immunoglobulin"/>
    <property type="match status" value="1"/>
</dbReference>
<feature type="domain" description="Ig-like" evidence="1">
    <location>
        <begin position="7"/>
        <end position="97"/>
    </location>
</feature>
<protein>
    <recommendedName>
        <fullName evidence="1">Ig-like domain-containing protein</fullName>
    </recommendedName>
</protein>
<name>A0A9D4Q6Q9_RHISA</name>
<dbReference type="Gene3D" id="2.60.40.10">
    <property type="entry name" value="Immunoglobulins"/>
    <property type="match status" value="1"/>
</dbReference>
<keyword evidence="3" id="KW-1185">Reference proteome</keyword>
<dbReference type="InterPro" id="IPR013098">
    <property type="entry name" value="Ig_I-set"/>
</dbReference>
<dbReference type="InterPro" id="IPR007110">
    <property type="entry name" value="Ig-like_dom"/>
</dbReference>
<evidence type="ECO:0000313" key="2">
    <source>
        <dbReference type="EMBL" id="KAH7968603.1"/>
    </source>
</evidence>
<dbReference type="FunFam" id="2.60.40.10:FF:000333">
    <property type="entry name" value="Down syndrome cell adhesion molecule"/>
    <property type="match status" value="1"/>
</dbReference>
<reference evidence="2" key="2">
    <citation type="submission" date="2021-09" db="EMBL/GenBank/DDBJ databases">
        <authorList>
            <person name="Jia N."/>
            <person name="Wang J."/>
            <person name="Shi W."/>
            <person name="Du L."/>
            <person name="Sun Y."/>
            <person name="Zhan W."/>
            <person name="Jiang J."/>
            <person name="Wang Q."/>
            <person name="Zhang B."/>
            <person name="Ji P."/>
            <person name="Sakyi L.B."/>
            <person name="Cui X."/>
            <person name="Yuan T."/>
            <person name="Jiang B."/>
            <person name="Yang W."/>
            <person name="Lam T.T.-Y."/>
            <person name="Chang Q."/>
            <person name="Ding S."/>
            <person name="Wang X."/>
            <person name="Zhu J."/>
            <person name="Ruan X."/>
            <person name="Zhao L."/>
            <person name="Wei J."/>
            <person name="Que T."/>
            <person name="Du C."/>
            <person name="Cheng J."/>
            <person name="Dai P."/>
            <person name="Han X."/>
            <person name="Huang E."/>
            <person name="Gao Y."/>
            <person name="Liu J."/>
            <person name="Shao H."/>
            <person name="Ye R."/>
            <person name="Li L."/>
            <person name="Wei W."/>
            <person name="Wang X."/>
            <person name="Wang C."/>
            <person name="Huo Q."/>
            <person name="Li W."/>
            <person name="Guo W."/>
            <person name="Chen H."/>
            <person name="Chen S."/>
            <person name="Zhou L."/>
            <person name="Zhou L."/>
            <person name="Ni X."/>
            <person name="Tian J."/>
            <person name="Zhou Y."/>
            <person name="Sheng Y."/>
            <person name="Liu T."/>
            <person name="Pan Y."/>
            <person name="Xia L."/>
            <person name="Li J."/>
            <person name="Zhao F."/>
            <person name="Cao W."/>
        </authorList>
    </citation>
    <scope>NUCLEOTIDE SEQUENCE</scope>
    <source>
        <strain evidence="2">Rsan-2018</strain>
        <tissue evidence="2">Larvae</tissue>
    </source>
</reference>
<dbReference type="InterPro" id="IPR036179">
    <property type="entry name" value="Ig-like_dom_sf"/>
</dbReference>
<proteinExistence type="predicted"/>
<comment type="caution">
    <text evidence="2">The sequence shown here is derived from an EMBL/GenBank/DDBJ whole genome shotgun (WGS) entry which is preliminary data.</text>
</comment>
<evidence type="ECO:0000313" key="3">
    <source>
        <dbReference type="Proteomes" id="UP000821837"/>
    </source>
</evidence>
<dbReference type="AlphaFoldDB" id="A0A9D4Q6Q9"/>